<evidence type="ECO:0000313" key="3">
    <source>
        <dbReference type="Proteomes" id="UP000241818"/>
    </source>
</evidence>
<dbReference type="GeneID" id="36577043"/>
<dbReference type="EMBL" id="KZ679019">
    <property type="protein sequence ID" value="PSS07023.1"/>
    <property type="molecule type" value="Genomic_DNA"/>
</dbReference>
<name>A0A2T3APU1_AMORE</name>
<protein>
    <submittedName>
        <fullName evidence="2">Uncharacterized protein</fullName>
    </submittedName>
</protein>
<dbReference type="Proteomes" id="UP000241818">
    <property type="component" value="Unassembled WGS sequence"/>
</dbReference>
<evidence type="ECO:0000256" key="1">
    <source>
        <dbReference type="SAM" id="MobiDB-lite"/>
    </source>
</evidence>
<evidence type="ECO:0000313" key="2">
    <source>
        <dbReference type="EMBL" id="PSS07023.1"/>
    </source>
</evidence>
<gene>
    <name evidence="2" type="ORF">M430DRAFT_62050</name>
</gene>
<reference evidence="2 3" key="1">
    <citation type="journal article" date="2018" name="New Phytol.">
        <title>Comparative genomics and transcriptomics depict ericoid mycorrhizal fungi as versatile saprotrophs and plant mutualists.</title>
        <authorList>
            <person name="Martino E."/>
            <person name="Morin E."/>
            <person name="Grelet G.A."/>
            <person name="Kuo A."/>
            <person name="Kohler A."/>
            <person name="Daghino S."/>
            <person name="Barry K.W."/>
            <person name="Cichocki N."/>
            <person name="Clum A."/>
            <person name="Dockter R.B."/>
            <person name="Hainaut M."/>
            <person name="Kuo R.C."/>
            <person name="LaButti K."/>
            <person name="Lindahl B.D."/>
            <person name="Lindquist E.A."/>
            <person name="Lipzen A."/>
            <person name="Khouja H.R."/>
            <person name="Magnuson J."/>
            <person name="Murat C."/>
            <person name="Ohm R.A."/>
            <person name="Singer S.W."/>
            <person name="Spatafora J.W."/>
            <person name="Wang M."/>
            <person name="Veneault-Fourrey C."/>
            <person name="Henrissat B."/>
            <person name="Grigoriev I.V."/>
            <person name="Martin F.M."/>
            <person name="Perotto S."/>
        </authorList>
    </citation>
    <scope>NUCLEOTIDE SEQUENCE [LARGE SCALE GENOMIC DNA]</scope>
    <source>
        <strain evidence="2 3">ATCC 22711</strain>
    </source>
</reference>
<feature type="region of interest" description="Disordered" evidence="1">
    <location>
        <begin position="86"/>
        <end position="107"/>
    </location>
</feature>
<sequence length="178" mass="19587">MARRRRHHKPISKLLQRGRRGLEASRGCTVRTISSLPMKACSPRVTSSLPIDSPTRRKLSTVTASTLYLPGPRIQPSEPALLADVEGSAQVGHQTNGAEGNGDGKVLEREGKEKILEISGRSQGYLSVRSTGPMHEQHHLQVSRWEMGQGAVKKHPTRVLVAHGSWMYLSHGTHIHSE</sequence>
<accession>A0A2T3APU1</accession>
<dbReference type="InParanoid" id="A0A2T3APU1"/>
<dbReference type="RefSeq" id="XP_024716679.1">
    <property type="nucleotide sequence ID" value="XM_024868962.1"/>
</dbReference>
<dbReference type="AlphaFoldDB" id="A0A2T3APU1"/>
<proteinExistence type="predicted"/>
<keyword evidence="3" id="KW-1185">Reference proteome</keyword>
<organism evidence="2 3">
    <name type="scientific">Amorphotheca resinae ATCC 22711</name>
    <dbReference type="NCBI Taxonomy" id="857342"/>
    <lineage>
        <taxon>Eukaryota</taxon>
        <taxon>Fungi</taxon>
        <taxon>Dikarya</taxon>
        <taxon>Ascomycota</taxon>
        <taxon>Pezizomycotina</taxon>
        <taxon>Leotiomycetes</taxon>
        <taxon>Helotiales</taxon>
        <taxon>Amorphothecaceae</taxon>
        <taxon>Amorphotheca</taxon>
    </lineage>
</organism>